<proteinExistence type="predicted"/>
<dbReference type="AlphaFoldDB" id="A0A517YAM2"/>
<dbReference type="KEGG" id="aagg:ETAA8_23280"/>
<protein>
    <submittedName>
        <fullName evidence="1">Uncharacterized protein</fullName>
    </submittedName>
</protein>
<evidence type="ECO:0000313" key="1">
    <source>
        <dbReference type="EMBL" id="QDU27241.1"/>
    </source>
</evidence>
<evidence type="ECO:0000313" key="2">
    <source>
        <dbReference type="Proteomes" id="UP000315017"/>
    </source>
</evidence>
<sequence>MGEPFLMIGIGVLLAPLGERLTQNPRLRLAHFLAENT</sequence>
<gene>
    <name evidence="1" type="ORF">ETAA8_23280</name>
</gene>
<keyword evidence="2" id="KW-1185">Reference proteome</keyword>
<dbReference type="Proteomes" id="UP000315017">
    <property type="component" value="Chromosome"/>
</dbReference>
<organism evidence="1 2">
    <name type="scientific">Anatilimnocola aggregata</name>
    <dbReference type="NCBI Taxonomy" id="2528021"/>
    <lineage>
        <taxon>Bacteria</taxon>
        <taxon>Pseudomonadati</taxon>
        <taxon>Planctomycetota</taxon>
        <taxon>Planctomycetia</taxon>
        <taxon>Pirellulales</taxon>
        <taxon>Pirellulaceae</taxon>
        <taxon>Anatilimnocola</taxon>
    </lineage>
</organism>
<name>A0A517YAM2_9BACT</name>
<accession>A0A517YAM2</accession>
<dbReference type="EMBL" id="CP036274">
    <property type="protein sequence ID" value="QDU27241.1"/>
    <property type="molecule type" value="Genomic_DNA"/>
</dbReference>
<reference evidence="1 2" key="1">
    <citation type="submission" date="2019-02" db="EMBL/GenBank/DDBJ databases">
        <title>Deep-cultivation of Planctomycetes and their phenomic and genomic characterization uncovers novel biology.</title>
        <authorList>
            <person name="Wiegand S."/>
            <person name="Jogler M."/>
            <person name="Boedeker C."/>
            <person name="Pinto D."/>
            <person name="Vollmers J."/>
            <person name="Rivas-Marin E."/>
            <person name="Kohn T."/>
            <person name="Peeters S.H."/>
            <person name="Heuer A."/>
            <person name="Rast P."/>
            <person name="Oberbeckmann S."/>
            <person name="Bunk B."/>
            <person name="Jeske O."/>
            <person name="Meyerdierks A."/>
            <person name="Storesund J.E."/>
            <person name="Kallscheuer N."/>
            <person name="Luecker S."/>
            <person name="Lage O.M."/>
            <person name="Pohl T."/>
            <person name="Merkel B.J."/>
            <person name="Hornburger P."/>
            <person name="Mueller R.-W."/>
            <person name="Bruemmer F."/>
            <person name="Labrenz M."/>
            <person name="Spormann A.M."/>
            <person name="Op den Camp H."/>
            <person name="Overmann J."/>
            <person name="Amann R."/>
            <person name="Jetten M.S.M."/>
            <person name="Mascher T."/>
            <person name="Medema M.H."/>
            <person name="Devos D.P."/>
            <person name="Kaster A.-K."/>
            <person name="Ovreas L."/>
            <person name="Rohde M."/>
            <person name="Galperin M.Y."/>
            <person name="Jogler C."/>
        </authorList>
    </citation>
    <scope>NUCLEOTIDE SEQUENCE [LARGE SCALE GENOMIC DNA]</scope>
    <source>
        <strain evidence="1 2">ETA_A8</strain>
    </source>
</reference>